<reference evidence="1" key="2">
    <citation type="journal article" date="2015" name="Fish Shellfish Immunol.">
        <title>Early steps in the European eel (Anguilla anguilla)-Vibrio vulnificus interaction in the gills: Role of the RtxA13 toxin.</title>
        <authorList>
            <person name="Callol A."/>
            <person name="Pajuelo D."/>
            <person name="Ebbesson L."/>
            <person name="Teles M."/>
            <person name="MacKenzie S."/>
            <person name="Amaro C."/>
        </authorList>
    </citation>
    <scope>NUCLEOTIDE SEQUENCE</scope>
</reference>
<organism evidence="1">
    <name type="scientific">Anguilla anguilla</name>
    <name type="common">European freshwater eel</name>
    <name type="synonym">Muraena anguilla</name>
    <dbReference type="NCBI Taxonomy" id="7936"/>
    <lineage>
        <taxon>Eukaryota</taxon>
        <taxon>Metazoa</taxon>
        <taxon>Chordata</taxon>
        <taxon>Craniata</taxon>
        <taxon>Vertebrata</taxon>
        <taxon>Euteleostomi</taxon>
        <taxon>Actinopterygii</taxon>
        <taxon>Neopterygii</taxon>
        <taxon>Teleostei</taxon>
        <taxon>Anguilliformes</taxon>
        <taxon>Anguillidae</taxon>
        <taxon>Anguilla</taxon>
    </lineage>
</organism>
<reference evidence="1" key="1">
    <citation type="submission" date="2014-11" db="EMBL/GenBank/DDBJ databases">
        <authorList>
            <person name="Amaro Gonzalez C."/>
        </authorList>
    </citation>
    <scope>NUCLEOTIDE SEQUENCE</scope>
</reference>
<name>A0A0E9PVV6_ANGAN</name>
<dbReference type="EMBL" id="GBXM01100175">
    <property type="protein sequence ID" value="JAH08402.1"/>
    <property type="molecule type" value="Transcribed_RNA"/>
</dbReference>
<accession>A0A0E9PVV6</accession>
<sequence>MARKKQALCPCIIRTIPGCL</sequence>
<protein>
    <submittedName>
        <fullName evidence="1">Uncharacterized protein</fullName>
    </submittedName>
</protein>
<dbReference type="AlphaFoldDB" id="A0A0E9PVV6"/>
<proteinExistence type="predicted"/>
<evidence type="ECO:0000313" key="1">
    <source>
        <dbReference type="EMBL" id="JAH08402.1"/>
    </source>
</evidence>